<sequence>MDRTTRRTRLALVGGVVVVLAIVGAAAVLATTGDPVNPFGQGEPETGELAPGVYANDSVNVTRLLVAHRSQLREQGFLTETTVTSRANDSVVVASGQQVRATSNLSRVVVQQHRSAAGRQNVTADVYVNETNTLVRMEADGNESYQVRERVQSQSVPPISRATLTVFGEAARTFTVENTTGTDAQRRTTLTATIGGNGTTPQTDVTMIVDEQGVIRSLTIVSGQQGSGQVVETRYDLQQLGVNTVQPPDWLSEIPANATVRTPPAGPRPTTR</sequence>
<organism evidence="1 2">
    <name type="scientific">Halorientalis brevis</name>
    <dbReference type="NCBI Taxonomy" id="1126241"/>
    <lineage>
        <taxon>Archaea</taxon>
        <taxon>Methanobacteriati</taxon>
        <taxon>Methanobacteriota</taxon>
        <taxon>Stenosarchaea group</taxon>
        <taxon>Halobacteria</taxon>
        <taxon>Halobacteriales</taxon>
        <taxon>Haloarculaceae</taxon>
        <taxon>Halorientalis</taxon>
    </lineage>
</organism>
<dbReference type="AlphaFoldDB" id="A0ABD6CH44"/>
<reference evidence="1 2" key="1">
    <citation type="journal article" date="2019" name="Int. J. Syst. Evol. Microbiol.">
        <title>The Global Catalogue of Microorganisms (GCM) 10K type strain sequencing project: providing services to taxonomists for standard genome sequencing and annotation.</title>
        <authorList>
            <consortium name="The Broad Institute Genomics Platform"/>
            <consortium name="The Broad Institute Genome Sequencing Center for Infectious Disease"/>
            <person name="Wu L."/>
            <person name="Ma J."/>
        </authorList>
    </citation>
    <scope>NUCLEOTIDE SEQUENCE [LARGE SCALE GENOMIC DNA]</scope>
    <source>
        <strain evidence="1 2">CGMCC 1.12125</strain>
    </source>
</reference>
<dbReference type="EMBL" id="JBHUDJ010000014">
    <property type="protein sequence ID" value="MFD1588743.1"/>
    <property type="molecule type" value="Genomic_DNA"/>
</dbReference>
<evidence type="ECO:0000313" key="2">
    <source>
        <dbReference type="Proteomes" id="UP001597119"/>
    </source>
</evidence>
<gene>
    <name evidence="1" type="ORF">ACFR9U_17325</name>
</gene>
<dbReference type="RefSeq" id="WP_247378400.1">
    <property type="nucleotide sequence ID" value="NZ_JALLGV010000005.1"/>
</dbReference>
<keyword evidence="2" id="KW-1185">Reference proteome</keyword>
<evidence type="ECO:0008006" key="3">
    <source>
        <dbReference type="Google" id="ProtNLM"/>
    </source>
</evidence>
<comment type="caution">
    <text evidence="1">The sequence shown here is derived from an EMBL/GenBank/DDBJ whole genome shotgun (WGS) entry which is preliminary data.</text>
</comment>
<dbReference type="Pfam" id="PF24381">
    <property type="entry name" value="DUF7537"/>
    <property type="match status" value="1"/>
</dbReference>
<accession>A0ABD6CH44</accession>
<evidence type="ECO:0000313" key="1">
    <source>
        <dbReference type="EMBL" id="MFD1588743.1"/>
    </source>
</evidence>
<dbReference type="InterPro" id="IPR055959">
    <property type="entry name" value="DUF7537"/>
</dbReference>
<protein>
    <recommendedName>
        <fullName evidence="3">Outer membrane lipoprotein-sorting protein</fullName>
    </recommendedName>
</protein>
<proteinExistence type="predicted"/>
<dbReference type="Proteomes" id="UP001597119">
    <property type="component" value="Unassembled WGS sequence"/>
</dbReference>
<name>A0ABD6CH44_9EURY</name>